<accession>A0A4V3D6I7</accession>
<dbReference type="SUPFAM" id="SSF53790">
    <property type="entry name" value="Tetrapyrrole methylase"/>
    <property type="match status" value="1"/>
</dbReference>
<organism evidence="10 11">
    <name type="scientific">Tepidicella xavieri</name>
    <dbReference type="NCBI Taxonomy" id="360241"/>
    <lineage>
        <taxon>Bacteria</taxon>
        <taxon>Pseudomonadati</taxon>
        <taxon>Pseudomonadota</taxon>
        <taxon>Betaproteobacteria</taxon>
        <taxon>Burkholderiales</taxon>
        <taxon>Tepidicella</taxon>
    </lineage>
</organism>
<keyword evidence="11" id="KW-1185">Reference proteome</keyword>
<dbReference type="CDD" id="cd11642">
    <property type="entry name" value="SUMT"/>
    <property type="match status" value="1"/>
</dbReference>
<name>A0A4V3D6I7_9BURK</name>
<reference evidence="10 11" key="1">
    <citation type="submission" date="2019-03" db="EMBL/GenBank/DDBJ databases">
        <title>Genomic Encyclopedia of Type Strains, Phase IV (KMG-IV): sequencing the most valuable type-strain genomes for metagenomic binning, comparative biology and taxonomic classification.</title>
        <authorList>
            <person name="Goeker M."/>
        </authorList>
    </citation>
    <scope>NUCLEOTIDE SEQUENCE [LARGE SCALE GENOMIC DNA]</scope>
    <source>
        <strain evidence="10 11">DSM 19605</strain>
    </source>
</reference>
<keyword evidence="4 8" id="KW-0808">Transferase</keyword>
<dbReference type="GO" id="GO:0032259">
    <property type="term" value="P:methylation"/>
    <property type="evidence" value="ECO:0007669"/>
    <property type="project" value="UniProtKB-KW"/>
</dbReference>
<dbReference type="PROSITE" id="PS00839">
    <property type="entry name" value="SUMT_1"/>
    <property type="match status" value="1"/>
</dbReference>
<dbReference type="FunFam" id="3.40.1010.10:FF:000001">
    <property type="entry name" value="Siroheme synthase"/>
    <property type="match status" value="1"/>
</dbReference>
<keyword evidence="5" id="KW-0949">S-adenosyl-L-methionine</keyword>
<dbReference type="EC" id="2.1.1.107" evidence="2"/>
<comment type="similarity">
    <text evidence="1 8">Belongs to the precorrin methyltransferase family.</text>
</comment>
<gene>
    <name evidence="10" type="ORF">DFR43_104170</name>
</gene>
<evidence type="ECO:0000256" key="3">
    <source>
        <dbReference type="ARBA" id="ARBA00022603"/>
    </source>
</evidence>
<dbReference type="OrthoDB" id="9815856at2"/>
<dbReference type="InterPro" id="IPR014776">
    <property type="entry name" value="4pyrrole_Mease_sub2"/>
</dbReference>
<dbReference type="InterPro" id="IPR003043">
    <property type="entry name" value="Uropor_MeTrfase_CS"/>
</dbReference>
<dbReference type="PANTHER" id="PTHR45790">
    <property type="entry name" value="SIROHEME SYNTHASE-RELATED"/>
    <property type="match status" value="1"/>
</dbReference>
<dbReference type="PANTHER" id="PTHR45790:SF1">
    <property type="entry name" value="SIROHEME SYNTHASE"/>
    <property type="match status" value="1"/>
</dbReference>
<dbReference type="InterPro" id="IPR014777">
    <property type="entry name" value="4pyrrole_Mease_sub1"/>
</dbReference>
<dbReference type="PROSITE" id="PS00840">
    <property type="entry name" value="SUMT_2"/>
    <property type="match status" value="1"/>
</dbReference>
<comment type="pathway">
    <text evidence="7">Porphyrin-containing compound metabolism; siroheme biosynthesis; precorrin-2 from uroporphyrinogen III: step 1/1.</text>
</comment>
<feature type="domain" description="Tetrapyrrole methylase" evidence="9">
    <location>
        <begin position="14"/>
        <end position="223"/>
    </location>
</feature>
<dbReference type="Proteomes" id="UP000295510">
    <property type="component" value="Unassembled WGS sequence"/>
</dbReference>
<dbReference type="EMBL" id="SNYL01000004">
    <property type="protein sequence ID" value="TDQ44077.1"/>
    <property type="molecule type" value="Genomic_DNA"/>
</dbReference>
<keyword evidence="6" id="KW-0627">Porphyrin biosynthesis</keyword>
<comment type="caution">
    <text evidence="10">The sequence shown here is derived from an EMBL/GenBank/DDBJ whole genome shotgun (WGS) entry which is preliminary data.</text>
</comment>
<dbReference type="NCBIfam" id="NF004790">
    <property type="entry name" value="PRK06136.1"/>
    <property type="match status" value="1"/>
</dbReference>
<dbReference type="UniPathway" id="UPA00262">
    <property type="reaction ID" value="UER00211"/>
</dbReference>
<dbReference type="Pfam" id="PF00590">
    <property type="entry name" value="TP_methylase"/>
    <property type="match status" value="1"/>
</dbReference>
<sequence>MSAEAQAAAASGWVSIVGAGPGPLDLMTLRALDRLRRAQVVIHDRLIGPDILAQIPAQALRLDVGKARGRHTVPQQDIHALMVAHARAGRRVVRLKGGDPFIFGRGGEEMQALQAAAVPFEVVPGISAAQGCGAAAGIALTHRELASQCVFLPGHLAGMAAAYDWKALARPGQTLVFYMGVERLALIAEGLVANGLPADTPAALVMDGTRPGQTVLAWPLQELVRHAPPYGPQPGLLIIGPTVALSPHYQKEAISRSVEAAA</sequence>
<keyword evidence="3 8" id="KW-0489">Methyltransferase</keyword>
<evidence type="ECO:0000259" key="9">
    <source>
        <dbReference type="Pfam" id="PF00590"/>
    </source>
</evidence>
<dbReference type="InterPro" id="IPR000878">
    <property type="entry name" value="4pyrrol_Mease"/>
</dbReference>
<evidence type="ECO:0000256" key="5">
    <source>
        <dbReference type="ARBA" id="ARBA00022691"/>
    </source>
</evidence>
<evidence type="ECO:0000256" key="6">
    <source>
        <dbReference type="ARBA" id="ARBA00023244"/>
    </source>
</evidence>
<dbReference type="AlphaFoldDB" id="A0A4V3D6I7"/>
<dbReference type="Gene3D" id="3.30.950.10">
    <property type="entry name" value="Methyltransferase, Cobalt-precorrin-4 Transmethylase, Domain 2"/>
    <property type="match status" value="1"/>
</dbReference>
<dbReference type="InterPro" id="IPR050161">
    <property type="entry name" value="Siro_Cobalamin_biosynth"/>
</dbReference>
<dbReference type="GO" id="GO:0019354">
    <property type="term" value="P:siroheme biosynthetic process"/>
    <property type="evidence" value="ECO:0007669"/>
    <property type="project" value="UniProtKB-UniPathway"/>
</dbReference>
<evidence type="ECO:0000313" key="10">
    <source>
        <dbReference type="EMBL" id="TDQ44077.1"/>
    </source>
</evidence>
<dbReference type="InterPro" id="IPR035996">
    <property type="entry name" value="4pyrrol_Methylase_sf"/>
</dbReference>
<dbReference type="InterPro" id="IPR006366">
    <property type="entry name" value="CobA/CysG_C"/>
</dbReference>
<proteinExistence type="inferred from homology"/>
<evidence type="ECO:0000256" key="2">
    <source>
        <dbReference type="ARBA" id="ARBA00012162"/>
    </source>
</evidence>
<evidence type="ECO:0000256" key="1">
    <source>
        <dbReference type="ARBA" id="ARBA00005879"/>
    </source>
</evidence>
<dbReference type="RefSeq" id="WP_133596258.1">
    <property type="nucleotide sequence ID" value="NZ_SNYL01000004.1"/>
</dbReference>
<dbReference type="GO" id="GO:0004851">
    <property type="term" value="F:uroporphyrin-III C-methyltransferase activity"/>
    <property type="evidence" value="ECO:0007669"/>
    <property type="project" value="UniProtKB-EC"/>
</dbReference>
<evidence type="ECO:0000313" key="11">
    <source>
        <dbReference type="Proteomes" id="UP000295510"/>
    </source>
</evidence>
<protein>
    <recommendedName>
        <fullName evidence="2">uroporphyrinogen-III C-methyltransferase</fullName>
        <ecNumber evidence="2">2.1.1.107</ecNumber>
    </recommendedName>
</protein>
<evidence type="ECO:0000256" key="4">
    <source>
        <dbReference type="ARBA" id="ARBA00022679"/>
    </source>
</evidence>
<evidence type="ECO:0000256" key="8">
    <source>
        <dbReference type="RuleBase" id="RU003960"/>
    </source>
</evidence>
<dbReference type="NCBIfam" id="TIGR01469">
    <property type="entry name" value="cobA_cysG_Cterm"/>
    <property type="match status" value="1"/>
</dbReference>
<evidence type="ECO:0000256" key="7">
    <source>
        <dbReference type="ARBA" id="ARBA00025705"/>
    </source>
</evidence>
<dbReference type="Gene3D" id="3.40.1010.10">
    <property type="entry name" value="Cobalt-precorrin-4 Transmethylase, Domain 1"/>
    <property type="match status" value="1"/>
</dbReference>